<reference evidence="2" key="1">
    <citation type="submission" date="2022-08" db="EMBL/GenBank/DDBJ databases">
        <title>A Global Phylogenomic Analysis of the Shiitake Genus Lentinula.</title>
        <authorList>
            <consortium name="DOE Joint Genome Institute"/>
            <person name="Sierra-Patev S."/>
            <person name="Min B."/>
            <person name="Naranjo-Ortiz M."/>
            <person name="Looney B."/>
            <person name="Konkel Z."/>
            <person name="Slot J.C."/>
            <person name="Sakamoto Y."/>
            <person name="Steenwyk J.L."/>
            <person name="Rokas A."/>
            <person name="Carro J."/>
            <person name="Camarero S."/>
            <person name="Ferreira P."/>
            <person name="Molpeceres G."/>
            <person name="Ruiz-Duenas F.J."/>
            <person name="Serrano A."/>
            <person name="Henrissat B."/>
            <person name="Drula E."/>
            <person name="Hughes K.W."/>
            <person name="Mata J.L."/>
            <person name="Ishikawa N.K."/>
            <person name="Vargas-Isla R."/>
            <person name="Ushijima S."/>
            <person name="Smith C.A."/>
            <person name="Ahrendt S."/>
            <person name="Andreopoulos W."/>
            <person name="He G."/>
            <person name="Labutti K."/>
            <person name="Lipzen A."/>
            <person name="Ng V."/>
            <person name="Riley R."/>
            <person name="Sandor L."/>
            <person name="Barry K."/>
            <person name="Martinez A.T."/>
            <person name="Xiao Y."/>
            <person name="Gibbons J.G."/>
            <person name="Terashima K."/>
            <person name="Grigoriev I.V."/>
            <person name="Hibbett D.S."/>
        </authorList>
    </citation>
    <scope>NUCLEOTIDE SEQUENCE</scope>
    <source>
        <strain evidence="2">JLM2183</strain>
    </source>
</reference>
<name>A0A9W9DH72_9AGAR</name>
<proteinExistence type="predicted"/>
<sequence>MMLVQIRAEIIVDVVSDLERAFLHLRCPKFRRAVLPRVILTRGTLHVDEHDLESRNAEIYQEQGLSVSKLREKARELQEEERKRVRETNNQAISCENDSSRSRIIYHSFSTRSCKYTPQGQLFNQTESSLFGLHIMPLAQKVLEELFNDPLEILRKNGGCC</sequence>
<comment type="caution">
    <text evidence="2">The sequence shown here is derived from an EMBL/GenBank/DDBJ whole genome shotgun (WGS) entry which is preliminary data.</text>
</comment>
<dbReference type="Proteomes" id="UP001150266">
    <property type="component" value="Unassembled WGS sequence"/>
</dbReference>
<organism evidence="2 3">
    <name type="scientific">Lentinula aciculospora</name>
    <dbReference type="NCBI Taxonomy" id="153920"/>
    <lineage>
        <taxon>Eukaryota</taxon>
        <taxon>Fungi</taxon>
        <taxon>Dikarya</taxon>
        <taxon>Basidiomycota</taxon>
        <taxon>Agaricomycotina</taxon>
        <taxon>Agaricomycetes</taxon>
        <taxon>Agaricomycetidae</taxon>
        <taxon>Agaricales</taxon>
        <taxon>Marasmiineae</taxon>
        <taxon>Omphalotaceae</taxon>
        <taxon>Lentinula</taxon>
    </lineage>
</organism>
<dbReference type="AlphaFoldDB" id="A0A9W9DH72"/>
<evidence type="ECO:0000313" key="2">
    <source>
        <dbReference type="EMBL" id="KAJ4470451.1"/>
    </source>
</evidence>
<dbReference type="EMBL" id="JAOTPV010000026">
    <property type="protein sequence ID" value="KAJ4470451.1"/>
    <property type="molecule type" value="Genomic_DNA"/>
</dbReference>
<evidence type="ECO:0000256" key="1">
    <source>
        <dbReference type="SAM" id="Coils"/>
    </source>
</evidence>
<keyword evidence="1" id="KW-0175">Coiled coil</keyword>
<accession>A0A9W9DH72</accession>
<feature type="coiled-coil region" evidence="1">
    <location>
        <begin position="60"/>
        <end position="91"/>
    </location>
</feature>
<keyword evidence="3" id="KW-1185">Reference proteome</keyword>
<evidence type="ECO:0000313" key="3">
    <source>
        <dbReference type="Proteomes" id="UP001150266"/>
    </source>
</evidence>
<protein>
    <submittedName>
        <fullName evidence="2">Uncharacterized protein</fullName>
    </submittedName>
</protein>
<gene>
    <name evidence="2" type="ORF">J3R30DRAFT_1220837</name>
</gene>
<dbReference type="OrthoDB" id="16535at2759"/>